<dbReference type="GO" id="GO:0002376">
    <property type="term" value="P:immune system process"/>
    <property type="evidence" value="ECO:0007669"/>
    <property type="project" value="UniProtKB-ARBA"/>
</dbReference>
<dbReference type="InterPro" id="IPR004020">
    <property type="entry name" value="DAPIN"/>
</dbReference>
<name>L9KTR0_TUPCH</name>
<keyword evidence="6" id="KW-1185">Reference proteome</keyword>
<dbReference type="GO" id="GO:1902531">
    <property type="term" value="P:regulation of intracellular signal transduction"/>
    <property type="evidence" value="ECO:0007669"/>
    <property type="project" value="UniProtKB-ARBA"/>
</dbReference>
<evidence type="ECO:0000259" key="4">
    <source>
        <dbReference type="PROSITE" id="PS50824"/>
    </source>
</evidence>
<dbReference type="Gene3D" id="1.10.533.10">
    <property type="entry name" value="Death Domain, Fas"/>
    <property type="match status" value="1"/>
</dbReference>
<dbReference type="FunCoup" id="L9KTR0">
    <property type="interactions" value="166"/>
</dbReference>
<dbReference type="SUPFAM" id="SSF47986">
    <property type="entry name" value="DEATH domain"/>
    <property type="match status" value="1"/>
</dbReference>
<reference evidence="6" key="2">
    <citation type="journal article" date="2013" name="Nat. Commun.">
        <title>Genome of the Chinese tree shrew.</title>
        <authorList>
            <person name="Fan Y."/>
            <person name="Huang Z.Y."/>
            <person name="Cao C.C."/>
            <person name="Chen C.S."/>
            <person name="Chen Y.X."/>
            <person name="Fan D.D."/>
            <person name="He J."/>
            <person name="Hou H.L."/>
            <person name="Hu L."/>
            <person name="Hu X.T."/>
            <person name="Jiang X.T."/>
            <person name="Lai R."/>
            <person name="Lang Y.S."/>
            <person name="Liang B."/>
            <person name="Liao S.G."/>
            <person name="Mu D."/>
            <person name="Ma Y.Y."/>
            <person name="Niu Y.Y."/>
            <person name="Sun X.Q."/>
            <person name="Xia J.Q."/>
            <person name="Xiao J."/>
            <person name="Xiong Z.Q."/>
            <person name="Xu L."/>
            <person name="Yang L."/>
            <person name="Zhang Y."/>
            <person name="Zhao W."/>
            <person name="Zhao X.D."/>
            <person name="Zheng Y.T."/>
            <person name="Zhou J.M."/>
            <person name="Zhu Y.B."/>
            <person name="Zhang G.J."/>
            <person name="Wang J."/>
            <person name="Yao Y.G."/>
        </authorList>
    </citation>
    <scope>NUCLEOTIDE SEQUENCE [LARGE SCALE GENOMIC DNA]</scope>
</reference>
<keyword evidence="2" id="KW-0963">Cytoplasm</keyword>
<feature type="domain" description="Pyrin" evidence="4">
    <location>
        <begin position="1"/>
        <end position="91"/>
    </location>
</feature>
<keyword evidence="3" id="KW-0597">Phosphoprotein</keyword>
<dbReference type="GO" id="GO:0032731">
    <property type="term" value="P:positive regulation of interleukin-1 beta production"/>
    <property type="evidence" value="ECO:0007669"/>
    <property type="project" value="UniProtKB-ARBA"/>
</dbReference>
<dbReference type="InterPro" id="IPR011029">
    <property type="entry name" value="DEATH-like_dom_sf"/>
</dbReference>
<evidence type="ECO:0000256" key="2">
    <source>
        <dbReference type="ARBA" id="ARBA00022490"/>
    </source>
</evidence>
<sequence length="175" mass="18842">MGKKRDAILDALENLTTDELKKFKLKLGAARLPEGFKNIPRGALGQLDAVDLTDKLVSFYCEDYAAELTAAVLLDMGMREEAARLQGAALGLGWCGPWQLSLAPPVLFGAPGPPGTLFRFTSSGLSSQIKTDPVGSSGVISRVHVRPSVSICQCVAVFAEHPWGSQPWSIRDFQL</sequence>
<dbReference type="CDD" id="cd08321">
    <property type="entry name" value="Pyrin_ASC-like"/>
    <property type="match status" value="1"/>
</dbReference>
<proteinExistence type="predicted"/>
<accession>L9KTR0</accession>
<reference evidence="6" key="1">
    <citation type="submission" date="2012-07" db="EMBL/GenBank/DDBJ databases">
        <title>Genome of the Chinese tree shrew, a rising model animal genetically related to primates.</title>
        <authorList>
            <person name="Zhang G."/>
            <person name="Fan Y."/>
            <person name="Yao Y."/>
            <person name="Huang Z."/>
        </authorList>
    </citation>
    <scope>NUCLEOTIDE SEQUENCE [LARGE SCALE GENOMIC DNA]</scope>
</reference>
<organism evidence="5 6">
    <name type="scientific">Tupaia chinensis</name>
    <name type="common">Chinese tree shrew</name>
    <name type="synonym">Tupaia belangeri chinensis</name>
    <dbReference type="NCBI Taxonomy" id="246437"/>
    <lineage>
        <taxon>Eukaryota</taxon>
        <taxon>Metazoa</taxon>
        <taxon>Chordata</taxon>
        <taxon>Craniata</taxon>
        <taxon>Vertebrata</taxon>
        <taxon>Euteleostomi</taxon>
        <taxon>Mammalia</taxon>
        <taxon>Eutheria</taxon>
        <taxon>Euarchontoglires</taxon>
        <taxon>Scandentia</taxon>
        <taxon>Tupaiidae</taxon>
        <taxon>Tupaia</taxon>
    </lineage>
</organism>
<gene>
    <name evidence="5" type="ORF">TREES_T100000487</name>
</gene>
<dbReference type="GO" id="GO:0006952">
    <property type="term" value="P:defense response"/>
    <property type="evidence" value="ECO:0007669"/>
    <property type="project" value="UniProtKB-ARBA"/>
</dbReference>
<dbReference type="STRING" id="246437.L9KTR0"/>
<protein>
    <submittedName>
        <fullName evidence="5">Pyrin domain-containing protein 1</fullName>
    </submittedName>
</protein>
<evidence type="ECO:0000256" key="1">
    <source>
        <dbReference type="ARBA" id="ARBA00004496"/>
    </source>
</evidence>
<dbReference type="FunFam" id="1.10.533.10:FF:000053">
    <property type="entry name" value="Apoptosis-associated speck-like protein containing a CARD"/>
    <property type="match status" value="1"/>
</dbReference>
<dbReference type="InParanoid" id="L9KTR0"/>
<dbReference type="GO" id="GO:0032991">
    <property type="term" value="C:protein-containing complex"/>
    <property type="evidence" value="ECO:0007669"/>
    <property type="project" value="UniProtKB-ARBA"/>
</dbReference>
<evidence type="ECO:0000256" key="3">
    <source>
        <dbReference type="ARBA" id="ARBA00022553"/>
    </source>
</evidence>
<dbReference type="GO" id="GO:0005829">
    <property type="term" value="C:cytosol"/>
    <property type="evidence" value="ECO:0007669"/>
    <property type="project" value="UniProtKB-ARBA"/>
</dbReference>
<evidence type="ECO:0000313" key="5">
    <source>
        <dbReference type="EMBL" id="ELW66320.1"/>
    </source>
</evidence>
<dbReference type="SMART" id="SM01289">
    <property type="entry name" value="PYRIN"/>
    <property type="match status" value="1"/>
</dbReference>
<comment type="subcellular location">
    <subcellularLocation>
        <location evidence="1">Cytoplasm</location>
    </subcellularLocation>
</comment>
<dbReference type="Pfam" id="PF02758">
    <property type="entry name" value="PYRIN"/>
    <property type="match status" value="1"/>
</dbReference>
<dbReference type="GO" id="GO:0005634">
    <property type="term" value="C:nucleus"/>
    <property type="evidence" value="ECO:0007669"/>
    <property type="project" value="UniProtKB-ARBA"/>
</dbReference>
<dbReference type="PROSITE" id="PS50824">
    <property type="entry name" value="DAPIN"/>
    <property type="match status" value="1"/>
</dbReference>
<dbReference type="eggNOG" id="KOG2177">
    <property type="taxonomic scope" value="Eukaryota"/>
</dbReference>
<dbReference type="Proteomes" id="UP000011518">
    <property type="component" value="Unassembled WGS sequence"/>
</dbReference>
<dbReference type="AlphaFoldDB" id="L9KTR0"/>
<dbReference type="GO" id="GO:0051707">
    <property type="term" value="P:response to other organism"/>
    <property type="evidence" value="ECO:0007669"/>
    <property type="project" value="UniProtKB-ARBA"/>
</dbReference>
<dbReference type="EMBL" id="KB320653">
    <property type="protein sequence ID" value="ELW66320.1"/>
    <property type="molecule type" value="Genomic_DNA"/>
</dbReference>
<evidence type="ECO:0000313" key="6">
    <source>
        <dbReference type="Proteomes" id="UP000011518"/>
    </source>
</evidence>